<keyword evidence="1" id="KW-0732">Signal</keyword>
<dbReference type="OrthoDB" id="10402050at2759"/>
<organism evidence="2 3">
    <name type="scientific">Parascedosporium putredinis</name>
    <dbReference type="NCBI Taxonomy" id="1442378"/>
    <lineage>
        <taxon>Eukaryota</taxon>
        <taxon>Fungi</taxon>
        <taxon>Dikarya</taxon>
        <taxon>Ascomycota</taxon>
        <taxon>Pezizomycotina</taxon>
        <taxon>Sordariomycetes</taxon>
        <taxon>Hypocreomycetidae</taxon>
        <taxon>Microascales</taxon>
        <taxon>Microascaceae</taxon>
        <taxon>Parascedosporium</taxon>
    </lineage>
</organism>
<accession>A0A9P1H4I0</accession>
<feature type="chain" id="PRO_5040237098" description="Pheromone" evidence="1">
    <location>
        <begin position="21"/>
        <end position="92"/>
    </location>
</feature>
<feature type="signal peptide" evidence="1">
    <location>
        <begin position="1"/>
        <end position="20"/>
    </location>
</feature>
<dbReference type="EMBL" id="CALLCH030000013">
    <property type="protein sequence ID" value="CAI4215853.1"/>
    <property type="molecule type" value="Genomic_DNA"/>
</dbReference>
<name>A0A9P1H4I0_9PEZI</name>
<dbReference type="AlphaFoldDB" id="A0A9P1H4I0"/>
<evidence type="ECO:0000256" key="1">
    <source>
        <dbReference type="SAM" id="SignalP"/>
    </source>
</evidence>
<evidence type="ECO:0000313" key="3">
    <source>
        <dbReference type="Proteomes" id="UP000838763"/>
    </source>
</evidence>
<protein>
    <recommendedName>
        <fullName evidence="4">Pheromone</fullName>
    </recommendedName>
</protein>
<evidence type="ECO:0000313" key="2">
    <source>
        <dbReference type="EMBL" id="CAI4215853.1"/>
    </source>
</evidence>
<sequence>MAKLFAIILATVAAISGVQAQSCPGNARLCGSEIVNDYQCVERASLIFLTPVGNEPEDCIFPTNEFGEPQARGTACCAIGRCTPSGNSAICD</sequence>
<evidence type="ECO:0008006" key="4">
    <source>
        <dbReference type="Google" id="ProtNLM"/>
    </source>
</evidence>
<comment type="caution">
    <text evidence="2">The sequence shown here is derived from an EMBL/GenBank/DDBJ whole genome shotgun (WGS) entry which is preliminary data.</text>
</comment>
<dbReference type="Proteomes" id="UP000838763">
    <property type="component" value="Unassembled WGS sequence"/>
</dbReference>
<gene>
    <name evidence="2" type="ORF">PPNO1_LOCUS5527</name>
</gene>
<keyword evidence="3" id="KW-1185">Reference proteome</keyword>
<proteinExistence type="predicted"/>
<reference evidence="2" key="1">
    <citation type="submission" date="2022-11" db="EMBL/GenBank/DDBJ databases">
        <authorList>
            <person name="Scott C."/>
            <person name="Bruce N."/>
        </authorList>
    </citation>
    <scope>NUCLEOTIDE SEQUENCE</scope>
</reference>